<evidence type="ECO:0000256" key="1">
    <source>
        <dbReference type="ARBA" id="ARBA00004651"/>
    </source>
</evidence>
<evidence type="ECO:0000256" key="2">
    <source>
        <dbReference type="ARBA" id="ARBA00022448"/>
    </source>
</evidence>
<feature type="transmembrane region" description="Helical" evidence="9">
    <location>
        <begin position="99"/>
        <end position="121"/>
    </location>
</feature>
<dbReference type="SMART" id="SM00382">
    <property type="entry name" value="AAA"/>
    <property type="match status" value="1"/>
</dbReference>
<keyword evidence="7 9" id="KW-0472">Membrane</keyword>
<feature type="transmembrane region" description="Helical" evidence="9">
    <location>
        <begin position="58"/>
        <end position="79"/>
    </location>
</feature>
<evidence type="ECO:0000256" key="3">
    <source>
        <dbReference type="ARBA" id="ARBA00022692"/>
    </source>
</evidence>
<dbReference type="InterPro" id="IPR003593">
    <property type="entry name" value="AAA+_ATPase"/>
</dbReference>
<dbReference type="InterPro" id="IPR025662">
    <property type="entry name" value="Sigma_54_int_dom_ATP-bd_1"/>
</dbReference>
<feature type="transmembrane region" description="Helical" evidence="9">
    <location>
        <begin position="218"/>
        <end position="238"/>
    </location>
</feature>
<dbReference type="PROSITE" id="PS00211">
    <property type="entry name" value="ABC_TRANSPORTER_1"/>
    <property type="match status" value="1"/>
</dbReference>
<evidence type="ECO:0000259" key="10">
    <source>
        <dbReference type="PROSITE" id="PS50893"/>
    </source>
</evidence>
<dbReference type="InterPro" id="IPR036640">
    <property type="entry name" value="ABC1_TM_sf"/>
</dbReference>
<dbReference type="SUPFAM" id="SSF52540">
    <property type="entry name" value="P-loop containing nucleoside triphosphate hydrolases"/>
    <property type="match status" value="1"/>
</dbReference>
<dbReference type="AlphaFoldDB" id="A0A6J4H8K2"/>
<dbReference type="Pfam" id="PF06472">
    <property type="entry name" value="ABC_membrane_2"/>
    <property type="match status" value="1"/>
</dbReference>
<keyword evidence="2" id="KW-0813">Transport</keyword>
<dbReference type="SUPFAM" id="SSF90123">
    <property type="entry name" value="ABC transporter transmembrane region"/>
    <property type="match status" value="1"/>
</dbReference>
<evidence type="ECO:0000256" key="5">
    <source>
        <dbReference type="ARBA" id="ARBA00022840"/>
    </source>
</evidence>
<feature type="domain" description="ABC transmembrane type-1" evidence="11">
    <location>
        <begin position="63"/>
        <end position="362"/>
    </location>
</feature>
<name>A0A6J4H8K2_9PROT</name>
<dbReference type="PROSITE" id="PS50893">
    <property type="entry name" value="ABC_TRANSPORTER_2"/>
    <property type="match status" value="1"/>
</dbReference>
<feature type="region of interest" description="Disordered" evidence="8">
    <location>
        <begin position="604"/>
        <end position="631"/>
    </location>
</feature>
<evidence type="ECO:0000256" key="7">
    <source>
        <dbReference type="ARBA" id="ARBA00023136"/>
    </source>
</evidence>
<keyword evidence="5 12" id="KW-0067">ATP-binding</keyword>
<evidence type="ECO:0000256" key="4">
    <source>
        <dbReference type="ARBA" id="ARBA00022741"/>
    </source>
</evidence>
<dbReference type="GO" id="GO:0140359">
    <property type="term" value="F:ABC-type transporter activity"/>
    <property type="evidence" value="ECO:0007669"/>
    <property type="project" value="InterPro"/>
</dbReference>
<dbReference type="GO" id="GO:0005886">
    <property type="term" value="C:plasma membrane"/>
    <property type="evidence" value="ECO:0007669"/>
    <property type="project" value="UniProtKB-SubCell"/>
</dbReference>
<accession>A0A6J4H8K2</accession>
<dbReference type="GO" id="GO:0005524">
    <property type="term" value="F:ATP binding"/>
    <property type="evidence" value="ECO:0007669"/>
    <property type="project" value="UniProtKB-KW"/>
</dbReference>
<dbReference type="Gene3D" id="3.40.50.300">
    <property type="entry name" value="P-loop containing nucleotide triphosphate hydrolases"/>
    <property type="match status" value="1"/>
</dbReference>
<dbReference type="InterPro" id="IPR003439">
    <property type="entry name" value="ABC_transporter-like_ATP-bd"/>
</dbReference>
<dbReference type="PROSITE" id="PS00675">
    <property type="entry name" value="SIGMA54_INTERACT_1"/>
    <property type="match status" value="1"/>
</dbReference>
<proteinExistence type="predicted"/>
<dbReference type="CDD" id="cd03223">
    <property type="entry name" value="ABCD_peroxisomal_ALDP"/>
    <property type="match status" value="1"/>
</dbReference>
<evidence type="ECO:0000256" key="6">
    <source>
        <dbReference type="ARBA" id="ARBA00022989"/>
    </source>
</evidence>
<feature type="transmembrane region" description="Helical" evidence="9">
    <location>
        <begin position="303"/>
        <end position="320"/>
    </location>
</feature>
<comment type="subcellular location">
    <subcellularLocation>
        <location evidence="1">Cell membrane</location>
        <topology evidence="1">Multi-pass membrane protein</topology>
    </subcellularLocation>
</comment>
<feature type="transmembrane region" description="Helical" evidence="9">
    <location>
        <begin position="175"/>
        <end position="198"/>
    </location>
</feature>
<evidence type="ECO:0000256" key="9">
    <source>
        <dbReference type="SAM" id="Phobius"/>
    </source>
</evidence>
<organism evidence="12">
    <name type="scientific">uncultured Acetobacteraceae bacterium</name>
    <dbReference type="NCBI Taxonomy" id="169975"/>
    <lineage>
        <taxon>Bacteria</taxon>
        <taxon>Pseudomonadati</taxon>
        <taxon>Pseudomonadota</taxon>
        <taxon>Alphaproteobacteria</taxon>
        <taxon>Acetobacterales</taxon>
        <taxon>Acetobacteraceae</taxon>
        <taxon>environmental samples</taxon>
    </lineage>
</organism>
<dbReference type="InterPro" id="IPR027417">
    <property type="entry name" value="P-loop_NTPase"/>
</dbReference>
<keyword evidence="6 9" id="KW-1133">Transmembrane helix</keyword>
<evidence type="ECO:0000313" key="12">
    <source>
        <dbReference type="EMBL" id="CAA9217346.1"/>
    </source>
</evidence>
<dbReference type="InterPro" id="IPR050835">
    <property type="entry name" value="ABC_transporter_sub-D"/>
</dbReference>
<evidence type="ECO:0000256" key="8">
    <source>
        <dbReference type="SAM" id="MobiDB-lite"/>
    </source>
</evidence>
<keyword evidence="3 9" id="KW-0812">Transmembrane</keyword>
<dbReference type="InterPro" id="IPR011527">
    <property type="entry name" value="ABC1_TM_dom"/>
</dbReference>
<evidence type="ECO:0000259" key="11">
    <source>
        <dbReference type="PROSITE" id="PS50929"/>
    </source>
</evidence>
<dbReference type="Gene3D" id="1.20.1560.10">
    <property type="entry name" value="ABC transporter type 1, transmembrane domain"/>
    <property type="match status" value="1"/>
</dbReference>
<sequence length="644" mass="70704">MRFWFITVKVLKVEADIGSGGSSAGGRGSPPWRGRDGFPRKVRRLASAYYSSEEWRSAWAITAAVVGLTLLQIAVQVRLNLWNRDFFDALDKRDHDRFLAQMGVFAVLALAGTAAAVLQLWARQTLQVWWRDWLVRHLQRRMLADSAHYRMQFLEGAADNPDQRIGENARWATSIAVDMAVGLLHSVLLLVSFVGILWTLSGPLTVALAGREVEIPGYMVLAALLYAAAGAGATWAVGRRMPGINARRNEAEGDHRFALVRLRENSEGVAMIRGEADEERGLRRAFGRVTGVMHELNRAERNLVGLSSAYGMVTMVFPILVASPRYFAGAISLGVLMQVGSAFGEVTRALNWFMDNYPRLADWTSHVDRVIELEDSVEAAGCIDRQCALEIEEGPGPDGEETVSLQGVAVATADRKPLVRQADAVVRPGERVLIQGESGTGKSTLFRALAGAWPWGTGRIRVPERGAAMFLPQRPYLPLGTLGAVLAYPAPAEAFDGAAMAAALRRCGLEELAERLDEEERWDRTLSLGQQQRLAFARTLLHRPRWIFLDEATAALDEANQDAMMDLLREDLPDTAVVSIGHRPGLERHHDRVLVLEASPEGAVLADPEEPANEEKPRTAGAGPKRARTGFFSGPLRAVSRLFG</sequence>
<dbReference type="PROSITE" id="PS50929">
    <property type="entry name" value="ABC_TM1F"/>
    <property type="match status" value="1"/>
</dbReference>
<dbReference type="Pfam" id="PF00005">
    <property type="entry name" value="ABC_tran"/>
    <property type="match status" value="1"/>
</dbReference>
<keyword evidence="4" id="KW-0547">Nucleotide-binding</keyword>
<dbReference type="EMBL" id="CADCTL010000032">
    <property type="protein sequence ID" value="CAA9217346.1"/>
    <property type="molecule type" value="Genomic_DNA"/>
</dbReference>
<protein>
    <submittedName>
        <fullName evidence="12">Efflux ABC transporter, permease/ATP-binding protein</fullName>
    </submittedName>
</protein>
<dbReference type="PANTHER" id="PTHR11384:SF59">
    <property type="entry name" value="LYSOSOMAL COBALAMIN TRANSPORTER ABCD4"/>
    <property type="match status" value="1"/>
</dbReference>
<dbReference type="PANTHER" id="PTHR11384">
    <property type="entry name" value="ATP-BINDING CASSETTE, SUB-FAMILY D MEMBER"/>
    <property type="match status" value="1"/>
</dbReference>
<reference evidence="12" key="1">
    <citation type="submission" date="2020-02" db="EMBL/GenBank/DDBJ databases">
        <authorList>
            <person name="Meier V. D."/>
        </authorList>
    </citation>
    <scope>NUCLEOTIDE SEQUENCE</scope>
    <source>
        <strain evidence="12">AVDCRST_MAG04</strain>
    </source>
</reference>
<dbReference type="InterPro" id="IPR017871">
    <property type="entry name" value="ABC_transporter-like_CS"/>
</dbReference>
<dbReference type="GO" id="GO:0016887">
    <property type="term" value="F:ATP hydrolysis activity"/>
    <property type="evidence" value="ECO:0007669"/>
    <property type="project" value="InterPro"/>
</dbReference>
<gene>
    <name evidence="12" type="ORF">AVDCRST_MAG04-452</name>
</gene>
<feature type="domain" description="ABC transporter" evidence="10">
    <location>
        <begin position="403"/>
        <end position="623"/>
    </location>
</feature>